<keyword evidence="11" id="KW-1185">Reference proteome</keyword>
<dbReference type="InterPro" id="IPR011059">
    <property type="entry name" value="Metal-dep_hydrolase_composite"/>
</dbReference>
<evidence type="ECO:0000256" key="4">
    <source>
        <dbReference type="ARBA" id="ARBA00022801"/>
    </source>
</evidence>
<evidence type="ECO:0000256" key="7">
    <source>
        <dbReference type="ARBA" id="ARBA00056079"/>
    </source>
</evidence>
<reference evidence="10" key="1">
    <citation type="submission" date="2022-07" db="EMBL/GenBank/DDBJ databases">
        <title>Phylogenomic reconstructions and comparative analyses of Kickxellomycotina fungi.</title>
        <authorList>
            <person name="Reynolds N.K."/>
            <person name="Stajich J.E."/>
            <person name="Barry K."/>
            <person name="Grigoriev I.V."/>
            <person name="Crous P."/>
            <person name="Smith M.E."/>
        </authorList>
    </citation>
    <scope>NUCLEOTIDE SEQUENCE</scope>
    <source>
        <strain evidence="10">NBRC 105414</strain>
    </source>
</reference>
<dbReference type="GO" id="GO:0005829">
    <property type="term" value="C:cytosol"/>
    <property type="evidence" value="ECO:0007669"/>
    <property type="project" value="TreeGrafter"/>
</dbReference>
<feature type="domain" description="Amidohydrolase-related" evidence="9">
    <location>
        <begin position="77"/>
        <end position="467"/>
    </location>
</feature>
<dbReference type="Gene3D" id="3.20.20.140">
    <property type="entry name" value="Metal-dependent hydrolases"/>
    <property type="match status" value="1"/>
</dbReference>
<dbReference type="GO" id="GO:0008270">
    <property type="term" value="F:zinc ion binding"/>
    <property type="evidence" value="ECO:0007669"/>
    <property type="project" value="UniProtKB-UniRule"/>
</dbReference>
<keyword evidence="4 8" id="KW-0378">Hydrolase</keyword>
<protein>
    <recommendedName>
        <fullName evidence="8">Guanine deaminase</fullName>
        <shortName evidence="8">Guanase</shortName>
        <ecNumber evidence="8">3.5.4.3</ecNumber>
    </recommendedName>
    <alternativeName>
        <fullName evidence="8">Guanine aminohydrolase</fullName>
    </alternativeName>
</protein>
<evidence type="ECO:0000256" key="5">
    <source>
        <dbReference type="ARBA" id="ARBA00022833"/>
    </source>
</evidence>
<dbReference type="EMBL" id="JANBUL010000051">
    <property type="protein sequence ID" value="KAJ2783269.1"/>
    <property type="molecule type" value="Genomic_DNA"/>
</dbReference>
<dbReference type="InterPro" id="IPR032466">
    <property type="entry name" value="Metal_Hydrolase"/>
</dbReference>
<gene>
    <name evidence="10" type="ORF">H4R18_001788</name>
</gene>
<dbReference type="Gene3D" id="2.30.40.10">
    <property type="entry name" value="Urease, subunit C, domain 1"/>
    <property type="match status" value="1"/>
</dbReference>
<evidence type="ECO:0000259" key="9">
    <source>
        <dbReference type="Pfam" id="PF01979"/>
    </source>
</evidence>
<dbReference type="InterPro" id="IPR051607">
    <property type="entry name" value="Metallo-dep_hydrolases"/>
</dbReference>
<dbReference type="OrthoDB" id="194468at2759"/>
<evidence type="ECO:0000313" key="10">
    <source>
        <dbReference type="EMBL" id="KAJ2783269.1"/>
    </source>
</evidence>
<evidence type="ECO:0000256" key="3">
    <source>
        <dbReference type="ARBA" id="ARBA00022723"/>
    </source>
</evidence>
<dbReference type="FunFam" id="3.20.20.140:FF:000022">
    <property type="entry name" value="Guanine deaminase"/>
    <property type="match status" value="1"/>
</dbReference>
<comment type="function">
    <text evidence="7 8">Catalyzes the hydrolytic deamination of guanine, producing xanthine and ammonia.</text>
</comment>
<dbReference type="Proteomes" id="UP001140217">
    <property type="component" value="Unassembled WGS sequence"/>
</dbReference>
<dbReference type="InterPro" id="IPR006680">
    <property type="entry name" value="Amidohydro-rel"/>
</dbReference>
<evidence type="ECO:0000256" key="1">
    <source>
        <dbReference type="ARBA" id="ARBA00004984"/>
    </source>
</evidence>
<comment type="cofactor">
    <cofactor evidence="8">
        <name>Zn(2+)</name>
        <dbReference type="ChEBI" id="CHEBI:29105"/>
    </cofactor>
    <text evidence="8">Binds 1 zinc ion per subunit.</text>
</comment>
<evidence type="ECO:0000256" key="8">
    <source>
        <dbReference type="RuleBase" id="RU366009"/>
    </source>
</evidence>
<keyword evidence="5 8" id="KW-0862">Zinc</keyword>
<accession>A0A9W8HDW3</accession>
<sequence>MTPPAYAVFRGCIIDAPALGALRIRPAAALGVDRRSGRIIGVAAEATAPPERLVGEWTGAAVAAADVEVTDLGADQFLMPGLIDTHTHAPQFSFIGVGHDLPLMEWLEKYTYRHESELQDVARARALYADVVRRVLRSGCTMAAYYGTIHRESTCALVDAVRAAGQRAYVGKVCMDANSPDYYCETTDESLRETEAFVRAVLGDQSGADDALLVRPIITPRFAPACTVRCMRALGDIARERRLPIQSHMCESPAEIEFAKRCFPAYASYSAIYHAMGLFGPRTIMAHCIHMSDDDMRLVRECGVGVSHCPNSNFSLSSGVADVRRLLDAGIPVGLGTDVSGGYSSSIIDAMRMAAAASRVLTAQRGPAASAPLSTAELLFLATQGGARVMGMHDHIGTLDPGKLFDALVVDLAAPGSHVPAPAAAPAVARAQQLGRIEEAWALRAEQFVYLADDRNIARVYISAKLVHSL</sequence>
<proteinExistence type="inferred from homology"/>
<comment type="similarity">
    <text evidence="2 8">Belongs to the metallo-dependent hydrolases superfamily. ATZ/TRZ family.</text>
</comment>
<dbReference type="InterPro" id="IPR014311">
    <property type="entry name" value="Guanine_deaminase"/>
</dbReference>
<dbReference type="GO" id="GO:0008892">
    <property type="term" value="F:guanine deaminase activity"/>
    <property type="evidence" value="ECO:0007669"/>
    <property type="project" value="UniProtKB-UniRule"/>
</dbReference>
<dbReference type="PANTHER" id="PTHR11271">
    <property type="entry name" value="GUANINE DEAMINASE"/>
    <property type="match status" value="1"/>
</dbReference>
<dbReference type="GO" id="GO:0006147">
    <property type="term" value="P:guanine catabolic process"/>
    <property type="evidence" value="ECO:0007669"/>
    <property type="project" value="UniProtKB-UniRule"/>
</dbReference>
<dbReference type="AlphaFoldDB" id="A0A9W8HDW3"/>
<evidence type="ECO:0000256" key="2">
    <source>
        <dbReference type="ARBA" id="ARBA00006745"/>
    </source>
</evidence>
<dbReference type="EC" id="3.5.4.3" evidence="8"/>
<dbReference type="SUPFAM" id="SSF51556">
    <property type="entry name" value="Metallo-dependent hydrolases"/>
    <property type="match status" value="1"/>
</dbReference>
<dbReference type="NCBIfam" id="TIGR02967">
    <property type="entry name" value="guan_deamin"/>
    <property type="match status" value="1"/>
</dbReference>
<comment type="catalytic activity">
    <reaction evidence="6 8">
        <text>guanine + H2O + H(+) = xanthine + NH4(+)</text>
        <dbReference type="Rhea" id="RHEA:14665"/>
        <dbReference type="ChEBI" id="CHEBI:15377"/>
        <dbReference type="ChEBI" id="CHEBI:15378"/>
        <dbReference type="ChEBI" id="CHEBI:16235"/>
        <dbReference type="ChEBI" id="CHEBI:17712"/>
        <dbReference type="ChEBI" id="CHEBI:28938"/>
        <dbReference type="EC" id="3.5.4.3"/>
    </reaction>
</comment>
<comment type="pathway">
    <text evidence="1 8">Purine metabolism; guanine degradation; xanthine from guanine: step 1/1.</text>
</comment>
<keyword evidence="3 8" id="KW-0479">Metal-binding</keyword>
<evidence type="ECO:0000256" key="6">
    <source>
        <dbReference type="ARBA" id="ARBA00051148"/>
    </source>
</evidence>
<comment type="caution">
    <text evidence="10">The sequence shown here is derived from an EMBL/GenBank/DDBJ whole genome shotgun (WGS) entry which is preliminary data.</text>
</comment>
<organism evidence="10 11">
    <name type="scientific">Coemansia javaensis</name>
    <dbReference type="NCBI Taxonomy" id="2761396"/>
    <lineage>
        <taxon>Eukaryota</taxon>
        <taxon>Fungi</taxon>
        <taxon>Fungi incertae sedis</taxon>
        <taxon>Zoopagomycota</taxon>
        <taxon>Kickxellomycotina</taxon>
        <taxon>Kickxellomycetes</taxon>
        <taxon>Kickxellales</taxon>
        <taxon>Kickxellaceae</taxon>
        <taxon>Coemansia</taxon>
    </lineage>
</organism>
<dbReference type="PANTHER" id="PTHR11271:SF6">
    <property type="entry name" value="GUANINE DEAMINASE"/>
    <property type="match status" value="1"/>
</dbReference>
<name>A0A9W8HDW3_9FUNG</name>
<dbReference type="Pfam" id="PF01979">
    <property type="entry name" value="Amidohydro_1"/>
    <property type="match status" value="1"/>
</dbReference>
<evidence type="ECO:0000313" key="11">
    <source>
        <dbReference type="Proteomes" id="UP001140217"/>
    </source>
</evidence>